<dbReference type="Proteomes" id="UP000652761">
    <property type="component" value="Unassembled WGS sequence"/>
</dbReference>
<proteinExistence type="predicted"/>
<evidence type="ECO:0000313" key="2">
    <source>
        <dbReference type="Proteomes" id="UP000652761"/>
    </source>
</evidence>
<comment type="caution">
    <text evidence="1">The sequence shown here is derived from an EMBL/GenBank/DDBJ whole genome shotgun (WGS) entry which is preliminary data.</text>
</comment>
<protein>
    <submittedName>
        <fullName evidence="1">Uncharacterized protein</fullName>
    </submittedName>
</protein>
<dbReference type="EMBL" id="NMUH01004790">
    <property type="protein sequence ID" value="MQM10823.1"/>
    <property type="molecule type" value="Genomic_DNA"/>
</dbReference>
<evidence type="ECO:0000313" key="1">
    <source>
        <dbReference type="EMBL" id="MQM10823.1"/>
    </source>
</evidence>
<dbReference type="AlphaFoldDB" id="A0A843WH65"/>
<sequence length="260" mass="28129">MFEVQGGSACGPSTLWRSEVVVLVVRHSFSRGCSMSLVVTPSCSFPTSWRSGMLGACVMRLRSYVVAPMFCELLYLGGCVPRCCFRIVLSPLGPSVSYRRVLLLLLGARATSVVDVFARSAVGFVFGLRVRVGVSRRLREPACGVAFTGAGLFPVDPGVVLCSVGIFAQAKKMLVCRVAPLVERCDTCLWLLPDLCWLVLNPGEVFPEFFSVGSSGGEVSPELPYLGAVRGGTRGCSSLTLWRVRGAGWLYLWALNLVEF</sequence>
<reference evidence="1" key="1">
    <citation type="submission" date="2017-07" db="EMBL/GenBank/DDBJ databases">
        <title>Taro Niue Genome Assembly and Annotation.</title>
        <authorList>
            <person name="Atibalentja N."/>
            <person name="Keating K."/>
            <person name="Fields C.J."/>
        </authorList>
    </citation>
    <scope>NUCLEOTIDE SEQUENCE</scope>
    <source>
        <strain evidence="1">Niue_2</strain>
        <tissue evidence="1">Leaf</tissue>
    </source>
</reference>
<organism evidence="1 2">
    <name type="scientific">Colocasia esculenta</name>
    <name type="common">Wild taro</name>
    <name type="synonym">Arum esculentum</name>
    <dbReference type="NCBI Taxonomy" id="4460"/>
    <lineage>
        <taxon>Eukaryota</taxon>
        <taxon>Viridiplantae</taxon>
        <taxon>Streptophyta</taxon>
        <taxon>Embryophyta</taxon>
        <taxon>Tracheophyta</taxon>
        <taxon>Spermatophyta</taxon>
        <taxon>Magnoliopsida</taxon>
        <taxon>Liliopsida</taxon>
        <taxon>Araceae</taxon>
        <taxon>Aroideae</taxon>
        <taxon>Colocasieae</taxon>
        <taxon>Colocasia</taxon>
    </lineage>
</organism>
<name>A0A843WH65_COLES</name>
<keyword evidence="2" id="KW-1185">Reference proteome</keyword>
<accession>A0A843WH65</accession>
<gene>
    <name evidence="1" type="ORF">Taro_043721</name>
</gene>